<accession>A0ABW9MC32</accession>
<dbReference type="EMBL" id="JBGMEI010000011">
    <property type="protein sequence ID" value="MFO3666017.1"/>
    <property type="molecule type" value="Genomic_DNA"/>
</dbReference>
<protein>
    <submittedName>
        <fullName evidence="1">Uncharacterized protein</fullName>
    </submittedName>
</protein>
<comment type="caution">
    <text evidence="1">The sequence shown here is derived from an EMBL/GenBank/DDBJ whole genome shotgun (WGS) entry which is preliminary data.</text>
</comment>
<gene>
    <name evidence="1" type="ORF">ACCQ41_07145</name>
</gene>
<reference evidence="1 2" key="1">
    <citation type="journal article" date="2025" name="Anaerobe">
        <title>Description of Anaerococcus kampingiae sp. nov., Anaerococcus groningensis sp. nov., Anaerococcus martiniensis sp. nov., and Anaerococcus cruorum sp. nov., isolated from human clinical specimens.</title>
        <authorList>
            <person name="Boiten K.E."/>
            <person name="Meijer J."/>
            <person name="van Wezel E.M."/>
            <person name="Veloo A.C.M."/>
        </authorList>
    </citation>
    <scope>NUCLEOTIDE SEQUENCE [LARGE SCALE GENOMIC DNA]</scope>
    <source>
        <strain evidence="1 2">ENR0831</strain>
    </source>
</reference>
<evidence type="ECO:0000313" key="1">
    <source>
        <dbReference type="EMBL" id="MFO3666017.1"/>
    </source>
</evidence>
<name>A0ABW9MC32_9FIRM</name>
<sequence>MHIILDPELKHIGFSVLNTNDKWNYGVGIFDFEIANNNESSVNLSGNYNLYSGDIKNAPKVEEKTANPVKSNEISPASLEKLRESIKKAKQTMTCTHKHGIT</sequence>
<proteinExistence type="predicted"/>
<keyword evidence="2" id="KW-1185">Reference proteome</keyword>
<dbReference type="RefSeq" id="WP_410031676.1">
    <property type="nucleotide sequence ID" value="NZ_JBGMEI010000011.1"/>
</dbReference>
<dbReference type="Proteomes" id="UP001637996">
    <property type="component" value="Unassembled WGS sequence"/>
</dbReference>
<evidence type="ECO:0000313" key="2">
    <source>
        <dbReference type="Proteomes" id="UP001637996"/>
    </source>
</evidence>
<organism evidence="1 2">
    <name type="scientific">Anaerococcus martiniensis</name>
    <dbReference type="NCBI Taxonomy" id="3115615"/>
    <lineage>
        <taxon>Bacteria</taxon>
        <taxon>Bacillati</taxon>
        <taxon>Bacillota</taxon>
        <taxon>Tissierellia</taxon>
        <taxon>Tissierellales</taxon>
        <taxon>Peptoniphilaceae</taxon>
        <taxon>Anaerococcus</taxon>
    </lineage>
</organism>